<dbReference type="InterPro" id="IPR026360">
    <property type="entry name" value="Xnuc_lig_assoc"/>
</dbReference>
<keyword evidence="1" id="KW-0269">Exonuclease</keyword>
<sequence>MTHVREWVEVRNEGLYCHATQCYIDPTEPVDCAIITHAHADHAVSGHQQIIAHPDTQALMQIRYGEEYTPKVVPLNYFDKIQINKAELYLLPAGHILGSAQIVISYEEQRLIISGDYKRVLDPTCEAFVSESCDVFITEATFGLPVFKHPPIEQEIQKLFDSLATFPDRCHLIGVYALGKCQRLIKALRVLGYQGPIYLHGGLKKFCDFYQSKGIDLGNLKLASELDLNSSKGALVLCPPSALHDKWSRRFANVLVGMASGWMQIRSRAKQKRVELPLIISDHADWPELTQTILEVNPQEVWVTHGREEALVYFAQKEGYQAQELHLLEQDSED</sequence>
<reference evidence="1 2" key="1">
    <citation type="submission" date="2024-08" db="EMBL/GenBank/DDBJ databases">
        <title>Draft Genome Sequence of Legionella lytica strain DSB2004, Isolated From a Fire Sprinkler System.</title>
        <authorList>
            <person name="Everhart A.D."/>
            <person name="Kidane D.T."/>
            <person name="Farone A.L."/>
            <person name="Farone M.B."/>
        </authorList>
    </citation>
    <scope>NUCLEOTIDE SEQUENCE [LARGE SCALE GENOMIC DNA]</scope>
    <source>
        <strain evidence="1 2">DSB2004</strain>
    </source>
</reference>
<dbReference type="NCBIfam" id="TIGR04122">
    <property type="entry name" value="Xnuc_lig_assoc"/>
    <property type="match status" value="1"/>
</dbReference>
<keyword evidence="2" id="KW-1185">Reference proteome</keyword>
<comment type="caution">
    <text evidence="1">The sequence shown here is derived from an EMBL/GenBank/DDBJ whole genome shotgun (WGS) entry which is preliminary data.</text>
</comment>
<keyword evidence="1" id="KW-0378">Hydrolase</keyword>
<keyword evidence="1" id="KW-0540">Nuclease</keyword>
<dbReference type="InterPro" id="IPR050698">
    <property type="entry name" value="MBL"/>
</dbReference>
<keyword evidence="1" id="KW-0436">Ligase</keyword>
<accession>A0ABW8D5E1</accession>
<dbReference type="PANTHER" id="PTHR11203">
    <property type="entry name" value="CLEAVAGE AND POLYADENYLATION SPECIFICITY FACTOR FAMILY MEMBER"/>
    <property type="match status" value="1"/>
</dbReference>
<dbReference type="EMBL" id="JBGORX010000001">
    <property type="protein sequence ID" value="MFJ1267894.1"/>
    <property type="molecule type" value="Genomic_DNA"/>
</dbReference>
<dbReference type="Proteomes" id="UP001615550">
    <property type="component" value="Unassembled WGS sequence"/>
</dbReference>
<dbReference type="GO" id="GO:0016874">
    <property type="term" value="F:ligase activity"/>
    <property type="evidence" value="ECO:0007669"/>
    <property type="project" value="UniProtKB-KW"/>
</dbReference>
<protein>
    <submittedName>
        <fullName evidence="1">Ligase-associated DNA damage response exonuclease</fullName>
        <ecNumber evidence="1">3.1.-.-</ecNumber>
    </submittedName>
</protein>
<dbReference type="InterPro" id="IPR036866">
    <property type="entry name" value="RibonucZ/Hydroxyglut_hydro"/>
</dbReference>
<evidence type="ECO:0000313" key="2">
    <source>
        <dbReference type="Proteomes" id="UP001615550"/>
    </source>
</evidence>
<proteinExistence type="predicted"/>
<organism evidence="1 2">
    <name type="scientific">Legionella lytica</name>
    <dbReference type="NCBI Taxonomy" id="96232"/>
    <lineage>
        <taxon>Bacteria</taxon>
        <taxon>Pseudomonadati</taxon>
        <taxon>Pseudomonadota</taxon>
        <taxon>Gammaproteobacteria</taxon>
        <taxon>Legionellales</taxon>
        <taxon>Legionellaceae</taxon>
        <taxon>Legionella</taxon>
    </lineage>
</organism>
<gene>
    <name evidence="1" type="ORF">ACD661_04880</name>
</gene>
<evidence type="ECO:0000313" key="1">
    <source>
        <dbReference type="EMBL" id="MFJ1267894.1"/>
    </source>
</evidence>
<dbReference type="Gene3D" id="3.60.15.10">
    <property type="entry name" value="Ribonuclease Z/Hydroxyacylglutathione hydrolase-like"/>
    <property type="match status" value="1"/>
</dbReference>
<dbReference type="SUPFAM" id="SSF56281">
    <property type="entry name" value="Metallo-hydrolase/oxidoreductase"/>
    <property type="match status" value="1"/>
</dbReference>
<dbReference type="EC" id="3.1.-.-" evidence="1"/>
<dbReference type="PANTHER" id="PTHR11203:SF49">
    <property type="entry name" value="BLL1145 PROTEIN"/>
    <property type="match status" value="1"/>
</dbReference>
<dbReference type="RefSeq" id="WP_400186729.1">
    <property type="nucleotide sequence ID" value="NZ_JBGORX010000001.1"/>
</dbReference>
<dbReference type="GO" id="GO:0004527">
    <property type="term" value="F:exonuclease activity"/>
    <property type="evidence" value="ECO:0007669"/>
    <property type="project" value="UniProtKB-KW"/>
</dbReference>
<name>A0ABW8D5E1_9GAMM</name>